<feature type="transmembrane region" description="Helical" evidence="1">
    <location>
        <begin position="20"/>
        <end position="38"/>
    </location>
</feature>
<dbReference type="RefSeq" id="WP_008739066.1">
    <property type="nucleotide sequence ID" value="NZ_CP004387.1"/>
</dbReference>
<evidence type="ECO:0000313" key="3">
    <source>
        <dbReference type="Proteomes" id="UP000006764"/>
    </source>
</evidence>
<dbReference type="OrthoDB" id="6077738at2"/>
<evidence type="ECO:0000313" key="2">
    <source>
        <dbReference type="EMBL" id="AJD46515.1"/>
    </source>
</evidence>
<protein>
    <recommendedName>
        <fullName evidence="4">TadE-like protein</fullName>
    </recommendedName>
</protein>
<proteinExistence type="predicted"/>
<reference evidence="2 3" key="1">
    <citation type="journal article" date="2012" name="J. Bacteriol.">
        <title>Genome sequence of an alkane-degrading bacterium, Alcanivorax pacificus type strain W11-5, isolated from deep sea sediment.</title>
        <authorList>
            <person name="Lai Q."/>
            <person name="Shao Z."/>
        </authorList>
    </citation>
    <scope>NUCLEOTIDE SEQUENCE [LARGE SCALE GENOMIC DNA]</scope>
    <source>
        <strain evidence="2 3">W11-5</strain>
    </source>
</reference>
<dbReference type="AlphaFoldDB" id="A0A0B4XIJ3"/>
<dbReference type="KEGG" id="apac:S7S_00455"/>
<organism evidence="2 3">
    <name type="scientific">Isoalcanivorax pacificus W11-5</name>
    <dbReference type="NCBI Taxonomy" id="391936"/>
    <lineage>
        <taxon>Bacteria</taxon>
        <taxon>Pseudomonadati</taxon>
        <taxon>Pseudomonadota</taxon>
        <taxon>Gammaproteobacteria</taxon>
        <taxon>Oceanospirillales</taxon>
        <taxon>Alcanivoracaceae</taxon>
        <taxon>Isoalcanivorax</taxon>
    </lineage>
</organism>
<accession>A0A0B4XIJ3</accession>
<evidence type="ECO:0000256" key="1">
    <source>
        <dbReference type="SAM" id="Phobius"/>
    </source>
</evidence>
<keyword evidence="1" id="KW-1133">Transmembrane helix</keyword>
<dbReference type="HOGENOM" id="CLU_140159_0_0_6"/>
<keyword evidence="3" id="KW-1185">Reference proteome</keyword>
<gene>
    <name evidence="2" type="ORF">S7S_00455</name>
</gene>
<keyword evidence="1" id="KW-0472">Membrane</keyword>
<dbReference type="EMBL" id="CP004387">
    <property type="protein sequence ID" value="AJD46515.1"/>
    <property type="molecule type" value="Genomic_DNA"/>
</dbReference>
<dbReference type="Proteomes" id="UP000006764">
    <property type="component" value="Chromosome"/>
</dbReference>
<dbReference type="STRING" id="391936.S7S_00455"/>
<evidence type="ECO:0008006" key="4">
    <source>
        <dbReference type="Google" id="ProtNLM"/>
    </source>
</evidence>
<name>A0A0B4XIJ3_9GAMM</name>
<sequence>MNVTHGNGKAEDGVVTLEFLLLFPFIVAILYAAGYYSVLFSWQYRMQSVVDGAVASGMYLDRSRFPEQQLGTQVRTRAYSALTELVQDLPSPVQERLELSADNCVTETVSAQSIVVVRCELTMPQAALQAALPAITFGFLGQFPPAPSNGIRASAQVAF</sequence>
<keyword evidence="1" id="KW-0812">Transmembrane</keyword>